<dbReference type="GO" id="GO:0015038">
    <property type="term" value="F:glutathione disulfide oxidoreductase activity"/>
    <property type="evidence" value="ECO:0007669"/>
    <property type="project" value="UniProtKB-UniRule"/>
</dbReference>
<dbReference type="NCBIfam" id="TIGR02181">
    <property type="entry name" value="GRX_bact"/>
    <property type="match status" value="1"/>
</dbReference>
<dbReference type="GO" id="GO:0034599">
    <property type="term" value="P:cellular response to oxidative stress"/>
    <property type="evidence" value="ECO:0007669"/>
    <property type="project" value="TreeGrafter"/>
</dbReference>
<accession>A0A0J8GNZ9</accession>
<keyword evidence="2 6" id="KW-0813">Transport</keyword>
<dbReference type="Pfam" id="PF00462">
    <property type="entry name" value="Glutaredoxin"/>
    <property type="match status" value="1"/>
</dbReference>
<evidence type="ECO:0000256" key="3">
    <source>
        <dbReference type="ARBA" id="ARBA00022982"/>
    </source>
</evidence>
<protein>
    <recommendedName>
        <fullName evidence="6">Glutaredoxin</fullName>
    </recommendedName>
</protein>
<dbReference type="OrthoDB" id="9814618at2"/>
<evidence type="ECO:0000256" key="2">
    <source>
        <dbReference type="ARBA" id="ARBA00022448"/>
    </source>
</evidence>
<evidence type="ECO:0000256" key="5">
    <source>
        <dbReference type="ARBA" id="ARBA00023284"/>
    </source>
</evidence>
<name>A0A0J8GNZ9_9ALTE</name>
<dbReference type="InterPro" id="IPR011900">
    <property type="entry name" value="GRX_bact"/>
</dbReference>
<dbReference type="SUPFAM" id="SSF52833">
    <property type="entry name" value="Thioredoxin-like"/>
    <property type="match status" value="1"/>
</dbReference>
<dbReference type="InterPro" id="IPR036249">
    <property type="entry name" value="Thioredoxin-like_sf"/>
</dbReference>
<dbReference type="RefSeq" id="WP_048693652.1">
    <property type="nucleotide sequence ID" value="NZ_KQ130496.1"/>
</dbReference>
<dbReference type="STRING" id="1513271.XM47_13810"/>
<gene>
    <name evidence="8" type="ORF">XM47_13810</name>
</gene>
<dbReference type="AlphaFoldDB" id="A0A0J8GNZ9"/>
<dbReference type="InterPro" id="IPR011767">
    <property type="entry name" value="GLR_AS"/>
</dbReference>
<evidence type="ECO:0000256" key="4">
    <source>
        <dbReference type="ARBA" id="ARBA00023157"/>
    </source>
</evidence>
<organism evidence="8 9">
    <name type="scientific">Catenovulum maritimum</name>
    <dbReference type="NCBI Taxonomy" id="1513271"/>
    <lineage>
        <taxon>Bacteria</taxon>
        <taxon>Pseudomonadati</taxon>
        <taxon>Pseudomonadota</taxon>
        <taxon>Gammaproteobacteria</taxon>
        <taxon>Alteromonadales</taxon>
        <taxon>Alteromonadaceae</taxon>
        <taxon>Catenovulum</taxon>
    </lineage>
</organism>
<keyword evidence="6" id="KW-0963">Cytoplasm</keyword>
<dbReference type="Gene3D" id="3.40.30.10">
    <property type="entry name" value="Glutaredoxin"/>
    <property type="match status" value="1"/>
</dbReference>
<keyword evidence="5 6" id="KW-0676">Redox-active center</keyword>
<proteinExistence type="inferred from homology"/>
<dbReference type="PANTHER" id="PTHR45694:SF18">
    <property type="entry name" value="GLUTAREDOXIN-1-RELATED"/>
    <property type="match status" value="1"/>
</dbReference>
<keyword evidence="3 6" id="KW-0249">Electron transport</keyword>
<reference evidence="8 9" key="1">
    <citation type="submission" date="2015-04" db="EMBL/GenBank/DDBJ databases">
        <title>Draft Genome Sequence of the Novel Agar-Digesting Marine Bacterium Q1.</title>
        <authorList>
            <person name="Li Y."/>
            <person name="Li D."/>
            <person name="Chen G."/>
            <person name="Du Z."/>
        </authorList>
    </citation>
    <scope>NUCLEOTIDE SEQUENCE [LARGE SCALE GENOMIC DNA]</scope>
    <source>
        <strain evidence="8 9">Q1</strain>
    </source>
</reference>
<evidence type="ECO:0000313" key="8">
    <source>
        <dbReference type="EMBL" id="KMT64530.1"/>
    </source>
</evidence>
<dbReference type="PROSITE" id="PS00195">
    <property type="entry name" value="GLUTAREDOXIN_1"/>
    <property type="match status" value="1"/>
</dbReference>
<dbReference type="GO" id="GO:0045454">
    <property type="term" value="P:cell redox homeostasis"/>
    <property type="evidence" value="ECO:0007669"/>
    <property type="project" value="InterPro"/>
</dbReference>
<keyword evidence="9" id="KW-1185">Reference proteome</keyword>
<comment type="function">
    <text evidence="6">Has a glutathione-disulfide oxidoreductase activity in the presence of NADPH and glutathione reductase. Reduces low molecular weight disulfides and proteins.</text>
</comment>
<evidence type="ECO:0000259" key="7">
    <source>
        <dbReference type="Pfam" id="PF00462"/>
    </source>
</evidence>
<dbReference type="PANTHER" id="PTHR45694">
    <property type="entry name" value="GLUTAREDOXIN 2"/>
    <property type="match status" value="1"/>
</dbReference>
<feature type="domain" description="Glutaredoxin" evidence="7">
    <location>
        <begin position="4"/>
        <end position="64"/>
    </location>
</feature>
<comment type="similarity">
    <text evidence="1 6">Belongs to the glutaredoxin family.</text>
</comment>
<dbReference type="GO" id="GO:0005737">
    <property type="term" value="C:cytoplasm"/>
    <property type="evidence" value="ECO:0007669"/>
    <property type="project" value="TreeGrafter"/>
</dbReference>
<evidence type="ECO:0000256" key="1">
    <source>
        <dbReference type="ARBA" id="ARBA00007787"/>
    </source>
</evidence>
<dbReference type="EMBL" id="LAZL01000023">
    <property type="protein sequence ID" value="KMT64530.1"/>
    <property type="molecule type" value="Genomic_DNA"/>
</dbReference>
<keyword evidence="4" id="KW-1015">Disulfide bond</keyword>
<dbReference type="FunFam" id="3.40.30.10:FF:000018">
    <property type="entry name" value="Glutaredoxin"/>
    <property type="match status" value="1"/>
</dbReference>
<dbReference type="PRINTS" id="PR00160">
    <property type="entry name" value="GLUTAREDOXIN"/>
</dbReference>
<dbReference type="CDD" id="cd03418">
    <property type="entry name" value="GRX_GRXb_1_3_like"/>
    <property type="match status" value="1"/>
</dbReference>
<evidence type="ECO:0000313" key="9">
    <source>
        <dbReference type="Proteomes" id="UP000037600"/>
    </source>
</evidence>
<sequence length="84" mass="9420">MANVIIYTKAWCPFCVRAKSLLSHKGVEFTELKIDSDAQLRQEMINKSNGSYTVPQIFINEQHVGGCDDLYAAEANGTLDRLLK</sequence>
<evidence type="ECO:0000256" key="6">
    <source>
        <dbReference type="RuleBase" id="RU364065"/>
    </source>
</evidence>
<dbReference type="InterPro" id="IPR002109">
    <property type="entry name" value="Glutaredoxin"/>
</dbReference>
<dbReference type="InterPro" id="IPR014025">
    <property type="entry name" value="Glutaredoxin_subgr"/>
</dbReference>
<dbReference type="Proteomes" id="UP000037600">
    <property type="component" value="Unassembled WGS sequence"/>
</dbReference>
<comment type="caution">
    <text evidence="8">The sequence shown here is derived from an EMBL/GenBank/DDBJ whole genome shotgun (WGS) entry which is preliminary data.</text>
</comment>
<dbReference type="PROSITE" id="PS51354">
    <property type="entry name" value="GLUTAREDOXIN_2"/>
    <property type="match status" value="1"/>
</dbReference>